<dbReference type="EMBL" id="QGNW01000259">
    <property type="protein sequence ID" value="RVW80917.1"/>
    <property type="molecule type" value="Genomic_DNA"/>
</dbReference>
<protein>
    <submittedName>
        <fullName evidence="1">Uncharacterized protein</fullName>
    </submittedName>
</protein>
<comment type="caution">
    <text evidence="1">The sequence shown here is derived from an EMBL/GenBank/DDBJ whole genome shotgun (WGS) entry which is preliminary data.</text>
</comment>
<evidence type="ECO:0000313" key="2">
    <source>
        <dbReference type="Proteomes" id="UP000288805"/>
    </source>
</evidence>
<dbReference type="OrthoDB" id="421671at2759"/>
<organism evidence="1 2">
    <name type="scientific">Vitis vinifera</name>
    <name type="common">Grape</name>
    <dbReference type="NCBI Taxonomy" id="29760"/>
    <lineage>
        <taxon>Eukaryota</taxon>
        <taxon>Viridiplantae</taxon>
        <taxon>Streptophyta</taxon>
        <taxon>Embryophyta</taxon>
        <taxon>Tracheophyta</taxon>
        <taxon>Spermatophyta</taxon>
        <taxon>Magnoliopsida</taxon>
        <taxon>eudicotyledons</taxon>
        <taxon>Gunneridae</taxon>
        <taxon>Pentapetalae</taxon>
        <taxon>rosids</taxon>
        <taxon>Vitales</taxon>
        <taxon>Vitaceae</taxon>
        <taxon>Viteae</taxon>
        <taxon>Vitis</taxon>
    </lineage>
</organism>
<name>A0A438H9D4_VITVI</name>
<reference evidence="1 2" key="1">
    <citation type="journal article" date="2018" name="PLoS Genet.">
        <title>Population sequencing reveals clonal diversity and ancestral inbreeding in the grapevine cultivar Chardonnay.</title>
        <authorList>
            <person name="Roach M.J."/>
            <person name="Johnson D.L."/>
            <person name="Bohlmann J."/>
            <person name="van Vuuren H.J."/>
            <person name="Jones S.J."/>
            <person name="Pretorius I.S."/>
            <person name="Schmidt S.A."/>
            <person name="Borneman A.R."/>
        </authorList>
    </citation>
    <scope>NUCLEOTIDE SEQUENCE [LARGE SCALE GENOMIC DNA]</scope>
    <source>
        <strain evidence="2">cv. Chardonnay</strain>
        <tissue evidence="1">Leaf</tissue>
    </source>
</reference>
<evidence type="ECO:0000313" key="1">
    <source>
        <dbReference type="EMBL" id="RVW80917.1"/>
    </source>
</evidence>
<sequence length="89" mass="9360">MVAAVAVFSPKSSLLQNPISFRGPNSSFLGGSLKGLCLQLKPRNRSRDFINLVVASASSSSSSSTNSSGGGRFYLNFTGVSLPSWPFSQ</sequence>
<accession>A0A438H9D4</accession>
<gene>
    <name evidence="1" type="ORF">CK203_037325</name>
</gene>
<dbReference type="AlphaFoldDB" id="A0A438H9D4"/>
<proteinExistence type="predicted"/>
<dbReference type="Proteomes" id="UP000288805">
    <property type="component" value="Unassembled WGS sequence"/>
</dbReference>